<dbReference type="STRING" id="471853.Bcav_3458"/>
<dbReference type="SUPFAM" id="SSF54909">
    <property type="entry name" value="Dimeric alpha+beta barrel"/>
    <property type="match status" value="1"/>
</dbReference>
<dbReference type="InterPro" id="IPR011008">
    <property type="entry name" value="Dimeric_a/b-barrel"/>
</dbReference>
<accession>C5C275</accession>
<dbReference type="AlphaFoldDB" id="C5C275"/>
<evidence type="ECO:0000313" key="1">
    <source>
        <dbReference type="EMBL" id="ACQ81700.1"/>
    </source>
</evidence>
<proteinExistence type="predicted"/>
<reference evidence="1 2" key="1">
    <citation type="journal article" date="2009" name="Stand. Genomic Sci.">
        <title>Complete genome sequence of Beutenbergia cavernae type strain (HKI 0122).</title>
        <authorList>
            <person name="Land M."/>
            <person name="Pukall R."/>
            <person name="Abt B."/>
            <person name="Goker M."/>
            <person name="Rohde M."/>
            <person name="Glavina Del Rio T."/>
            <person name="Tice H."/>
            <person name="Copeland A."/>
            <person name="Cheng J.F."/>
            <person name="Lucas S."/>
            <person name="Chen F."/>
            <person name="Nolan M."/>
            <person name="Bruce D."/>
            <person name="Goodwin L."/>
            <person name="Pitluck S."/>
            <person name="Ivanova N."/>
            <person name="Mavromatis K."/>
            <person name="Ovchinnikova G."/>
            <person name="Pati A."/>
            <person name="Chen A."/>
            <person name="Palaniappan K."/>
            <person name="Hauser L."/>
            <person name="Chang Y.J."/>
            <person name="Jefferies C.C."/>
            <person name="Saunders E."/>
            <person name="Brettin T."/>
            <person name="Detter J.C."/>
            <person name="Han C."/>
            <person name="Chain P."/>
            <person name="Bristow J."/>
            <person name="Eisen J.A."/>
            <person name="Markowitz V."/>
            <person name="Hugenholtz P."/>
            <person name="Kyrpides N.C."/>
            <person name="Klenk H.P."/>
            <person name="Lapidus A."/>
        </authorList>
    </citation>
    <scope>NUCLEOTIDE SEQUENCE [LARGE SCALE GENOMIC DNA]</scope>
    <source>
        <strain evidence="2">ATCC BAA-8 / DSM 12333 / NBRC 16432</strain>
    </source>
</reference>
<dbReference type="HOGENOM" id="CLU_115019_1_0_11"/>
<dbReference type="RefSeq" id="WP_015883937.1">
    <property type="nucleotide sequence ID" value="NC_012669.1"/>
</dbReference>
<dbReference type="PANTHER" id="PTHR40260">
    <property type="entry name" value="BLR8190 PROTEIN"/>
    <property type="match status" value="1"/>
</dbReference>
<dbReference type="PANTHER" id="PTHR40260:SF2">
    <property type="entry name" value="BLR8190 PROTEIN"/>
    <property type="match status" value="1"/>
</dbReference>
<dbReference type="EMBL" id="CP001618">
    <property type="protein sequence ID" value="ACQ81700.1"/>
    <property type="molecule type" value="Genomic_DNA"/>
</dbReference>
<organism evidence="1 2">
    <name type="scientific">Beutenbergia cavernae (strain ATCC BAA-8 / DSM 12333 / CCUG 43141 / JCM 11478 / NBRC 16432 / NCIMB 13614 / HKI 0122)</name>
    <dbReference type="NCBI Taxonomy" id="471853"/>
    <lineage>
        <taxon>Bacteria</taxon>
        <taxon>Bacillati</taxon>
        <taxon>Actinomycetota</taxon>
        <taxon>Actinomycetes</taxon>
        <taxon>Micrococcales</taxon>
        <taxon>Beutenbergiaceae</taxon>
        <taxon>Beutenbergia</taxon>
    </lineage>
</organism>
<evidence type="ECO:0000313" key="2">
    <source>
        <dbReference type="Proteomes" id="UP000007962"/>
    </source>
</evidence>
<dbReference type="OrthoDB" id="5343971at2"/>
<dbReference type="KEGG" id="bcv:Bcav_3458"/>
<protein>
    <submittedName>
        <fullName evidence="1">Ethyl tert-butyl ether degradation EthD</fullName>
    </submittedName>
</protein>
<dbReference type="NCBIfam" id="TIGR02118">
    <property type="entry name" value="EthD family reductase"/>
    <property type="match status" value="1"/>
</dbReference>
<dbReference type="InterPro" id="IPR009799">
    <property type="entry name" value="EthD_dom"/>
</dbReference>
<name>C5C275_BEUC1</name>
<gene>
    <name evidence="1" type="ordered locus">Bcav_3458</name>
</gene>
<dbReference type="Proteomes" id="UP000007962">
    <property type="component" value="Chromosome"/>
</dbReference>
<sequence>MFCASVVYPADAERFDAEYFATQHAPMFARLLGENCVRWEVHRALATPGAPTSPFLAAAYFWVTSGELFGATLAEHGEEIYADIPRFSATQPARGWAEVL</sequence>
<keyword evidence="2" id="KW-1185">Reference proteome</keyword>
<dbReference type="Gene3D" id="3.30.70.100">
    <property type="match status" value="1"/>
</dbReference>
<dbReference type="GO" id="GO:0016491">
    <property type="term" value="F:oxidoreductase activity"/>
    <property type="evidence" value="ECO:0007669"/>
    <property type="project" value="InterPro"/>
</dbReference>